<dbReference type="Proteomes" id="UP000334990">
    <property type="component" value="Unassembled WGS sequence"/>
</dbReference>
<proteinExistence type="predicted"/>
<organism evidence="1 2">
    <name type="scientific">Acrocarpospora corrugata</name>
    <dbReference type="NCBI Taxonomy" id="35763"/>
    <lineage>
        <taxon>Bacteria</taxon>
        <taxon>Bacillati</taxon>
        <taxon>Actinomycetota</taxon>
        <taxon>Actinomycetes</taxon>
        <taxon>Streptosporangiales</taxon>
        <taxon>Streptosporangiaceae</taxon>
        <taxon>Acrocarpospora</taxon>
    </lineage>
</organism>
<keyword evidence="2" id="KW-1185">Reference proteome</keyword>
<protein>
    <submittedName>
        <fullName evidence="1">Uncharacterized protein</fullName>
    </submittedName>
</protein>
<evidence type="ECO:0000313" key="2">
    <source>
        <dbReference type="Proteomes" id="UP000334990"/>
    </source>
</evidence>
<gene>
    <name evidence="1" type="ORF">Acor_24180</name>
</gene>
<reference evidence="1 2" key="1">
    <citation type="submission" date="2019-10" db="EMBL/GenBank/DDBJ databases">
        <title>Whole genome shotgun sequence of Acrocarpospora corrugata NBRC 13972.</title>
        <authorList>
            <person name="Ichikawa N."/>
            <person name="Kimura A."/>
            <person name="Kitahashi Y."/>
            <person name="Komaki H."/>
            <person name="Oguchi A."/>
        </authorList>
    </citation>
    <scope>NUCLEOTIDE SEQUENCE [LARGE SCALE GENOMIC DNA]</scope>
    <source>
        <strain evidence="1 2">NBRC 13972</strain>
    </source>
</reference>
<comment type="caution">
    <text evidence="1">The sequence shown here is derived from an EMBL/GenBank/DDBJ whole genome shotgun (WGS) entry which is preliminary data.</text>
</comment>
<accession>A0A5M3VV22</accession>
<evidence type="ECO:0000313" key="1">
    <source>
        <dbReference type="EMBL" id="GES00354.1"/>
    </source>
</evidence>
<dbReference type="EMBL" id="BLAD01000044">
    <property type="protein sequence ID" value="GES00354.1"/>
    <property type="molecule type" value="Genomic_DNA"/>
</dbReference>
<name>A0A5M3VV22_9ACTN</name>
<dbReference type="AlphaFoldDB" id="A0A5M3VV22"/>
<sequence length="56" mass="6266">MGAETPASLAMEATVISPRRRPRRRASGSAVVTRAVYLGHNWIAALDWFGKFLYFL</sequence>